<sequence>MVQRTLLWEAGLTRSILVKLVAYLGNQKDLKPTLTLKPIQRQVPNPKSSGTAYHLLS</sequence>
<dbReference type="EMBL" id="GBRH01162299">
    <property type="protein sequence ID" value="JAE35597.1"/>
    <property type="molecule type" value="Transcribed_RNA"/>
</dbReference>
<name>A0A0A9HFW3_ARUDO</name>
<proteinExistence type="predicted"/>
<reference evidence="1" key="1">
    <citation type="submission" date="2014-09" db="EMBL/GenBank/DDBJ databases">
        <authorList>
            <person name="Magalhaes I.L.F."/>
            <person name="Oliveira U."/>
            <person name="Santos F.R."/>
            <person name="Vidigal T.H.D.A."/>
            <person name="Brescovit A.D."/>
            <person name="Santos A.J."/>
        </authorList>
    </citation>
    <scope>NUCLEOTIDE SEQUENCE</scope>
    <source>
        <tissue evidence="1">Shoot tissue taken approximately 20 cm above the soil surface</tissue>
    </source>
</reference>
<accession>A0A0A9HFW3</accession>
<dbReference type="AlphaFoldDB" id="A0A0A9HFW3"/>
<protein>
    <submittedName>
        <fullName evidence="1">Uncharacterized protein</fullName>
    </submittedName>
</protein>
<organism evidence="1">
    <name type="scientific">Arundo donax</name>
    <name type="common">Giant reed</name>
    <name type="synonym">Donax arundinaceus</name>
    <dbReference type="NCBI Taxonomy" id="35708"/>
    <lineage>
        <taxon>Eukaryota</taxon>
        <taxon>Viridiplantae</taxon>
        <taxon>Streptophyta</taxon>
        <taxon>Embryophyta</taxon>
        <taxon>Tracheophyta</taxon>
        <taxon>Spermatophyta</taxon>
        <taxon>Magnoliopsida</taxon>
        <taxon>Liliopsida</taxon>
        <taxon>Poales</taxon>
        <taxon>Poaceae</taxon>
        <taxon>PACMAD clade</taxon>
        <taxon>Arundinoideae</taxon>
        <taxon>Arundineae</taxon>
        <taxon>Arundo</taxon>
    </lineage>
</organism>
<evidence type="ECO:0000313" key="1">
    <source>
        <dbReference type="EMBL" id="JAE35597.1"/>
    </source>
</evidence>
<reference evidence="1" key="2">
    <citation type="journal article" date="2015" name="Data Brief">
        <title>Shoot transcriptome of the giant reed, Arundo donax.</title>
        <authorList>
            <person name="Barrero R.A."/>
            <person name="Guerrero F.D."/>
            <person name="Moolhuijzen P."/>
            <person name="Goolsby J.A."/>
            <person name="Tidwell J."/>
            <person name="Bellgard S.E."/>
            <person name="Bellgard M.I."/>
        </authorList>
    </citation>
    <scope>NUCLEOTIDE SEQUENCE</scope>
    <source>
        <tissue evidence="1">Shoot tissue taken approximately 20 cm above the soil surface</tissue>
    </source>
</reference>